<dbReference type="OrthoDB" id="1704979at2"/>
<dbReference type="GO" id="GO:0046872">
    <property type="term" value="F:metal ion binding"/>
    <property type="evidence" value="ECO:0007669"/>
    <property type="project" value="InterPro"/>
</dbReference>
<dbReference type="RefSeq" id="WP_038481024.1">
    <property type="nucleotide sequence ID" value="NZ_CP003923.1"/>
</dbReference>
<dbReference type="GO" id="GO:0016879">
    <property type="term" value="F:ligase activity, forming carbon-nitrogen bonds"/>
    <property type="evidence" value="ECO:0007669"/>
    <property type="project" value="TreeGrafter"/>
</dbReference>
<evidence type="ECO:0000313" key="4">
    <source>
        <dbReference type="Proteomes" id="UP000027142"/>
    </source>
</evidence>
<dbReference type="InterPro" id="IPR013651">
    <property type="entry name" value="ATP-grasp_RimK-type"/>
</dbReference>
<keyword evidence="4" id="KW-1185">Reference proteome</keyword>
<reference evidence="3 4" key="1">
    <citation type="journal article" date="2014" name="Gene">
        <title>A comparative genomic analysis of the alkalitolerant soil bacterium Bacillus lehensis G1.</title>
        <authorList>
            <person name="Noor Y.M."/>
            <person name="Samsulrizal N.H."/>
            <person name="Jema'on N.A."/>
            <person name="Low K.O."/>
            <person name="Ramli A.N."/>
            <person name="Alias N.I."/>
            <person name="Damis S.I."/>
            <person name="Fuzi S.F."/>
            <person name="Isa M.N."/>
            <person name="Murad A.M."/>
            <person name="Raih M.F."/>
            <person name="Bakar F.D."/>
            <person name="Najimudin N."/>
            <person name="Mahadi N.M."/>
            <person name="Illias R.M."/>
        </authorList>
    </citation>
    <scope>NUCLEOTIDE SEQUENCE [LARGE SCALE GENOMIC DNA]</scope>
    <source>
        <strain evidence="3 4">G1</strain>
    </source>
</reference>
<evidence type="ECO:0000313" key="3">
    <source>
        <dbReference type="EMBL" id="AIC94943.1"/>
    </source>
</evidence>
<dbReference type="Pfam" id="PF08443">
    <property type="entry name" value="RimK"/>
    <property type="match status" value="1"/>
</dbReference>
<protein>
    <submittedName>
        <fullName evidence="3">N-acetylaspartyl-glutamate synthetase B</fullName>
    </submittedName>
</protein>
<dbReference type="GO" id="GO:0005524">
    <property type="term" value="F:ATP binding"/>
    <property type="evidence" value="ECO:0007669"/>
    <property type="project" value="UniProtKB-UniRule"/>
</dbReference>
<dbReference type="Proteomes" id="UP000027142">
    <property type="component" value="Chromosome"/>
</dbReference>
<dbReference type="KEGG" id="ble:BleG1_2365"/>
<dbReference type="PANTHER" id="PTHR21621:SF0">
    <property type="entry name" value="BETA-CITRYLGLUTAMATE SYNTHASE B-RELATED"/>
    <property type="match status" value="1"/>
</dbReference>
<gene>
    <name evidence="3" type="ORF">BleG1_2365</name>
</gene>
<dbReference type="STRING" id="1246626.BleG1_2365"/>
<dbReference type="InterPro" id="IPR013815">
    <property type="entry name" value="ATP_grasp_subdomain_1"/>
</dbReference>
<proteinExistence type="predicted"/>
<feature type="domain" description="ATP-grasp" evidence="2">
    <location>
        <begin position="75"/>
        <end position="249"/>
    </location>
</feature>
<organism evidence="3 4">
    <name type="scientific">Shouchella lehensis G1</name>
    <dbReference type="NCBI Taxonomy" id="1246626"/>
    <lineage>
        <taxon>Bacteria</taxon>
        <taxon>Bacillati</taxon>
        <taxon>Bacillota</taxon>
        <taxon>Bacilli</taxon>
        <taxon>Bacillales</taxon>
        <taxon>Bacillaceae</taxon>
        <taxon>Shouchella</taxon>
    </lineage>
</organism>
<dbReference type="InterPro" id="IPR011761">
    <property type="entry name" value="ATP-grasp"/>
</dbReference>
<dbReference type="GO" id="GO:0005737">
    <property type="term" value="C:cytoplasm"/>
    <property type="evidence" value="ECO:0007669"/>
    <property type="project" value="TreeGrafter"/>
</dbReference>
<dbReference type="PATRIC" id="fig|1246626.3.peg.2365"/>
<evidence type="ECO:0000256" key="1">
    <source>
        <dbReference type="PROSITE-ProRule" id="PRU00409"/>
    </source>
</evidence>
<dbReference type="PROSITE" id="PS50975">
    <property type="entry name" value="ATP_GRASP"/>
    <property type="match status" value="1"/>
</dbReference>
<dbReference type="Gene3D" id="3.30.1490.20">
    <property type="entry name" value="ATP-grasp fold, A domain"/>
    <property type="match status" value="1"/>
</dbReference>
<name>A0A060M324_9BACI</name>
<dbReference type="AlphaFoldDB" id="A0A060M324"/>
<keyword evidence="1" id="KW-0547">Nucleotide-binding</keyword>
<evidence type="ECO:0000259" key="2">
    <source>
        <dbReference type="PROSITE" id="PS50975"/>
    </source>
</evidence>
<dbReference type="PANTHER" id="PTHR21621">
    <property type="entry name" value="RIBOSOMAL PROTEIN S6 MODIFICATION PROTEIN"/>
    <property type="match status" value="1"/>
</dbReference>
<dbReference type="SUPFAM" id="SSF56059">
    <property type="entry name" value="Glutathione synthetase ATP-binding domain-like"/>
    <property type="match status" value="1"/>
</dbReference>
<dbReference type="EMBL" id="CP003923">
    <property type="protein sequence ID" value="AIC94943.1"/>
    <property type="molecule type" value="Genomic_DNA"/>
</dbReference>
<dbReference type="HOGENOM" id="CLU_075266_0_0_9"/>
<dbReference type="Gene3D" id="3.30.470.20">
    <property type="entry name" value="ATP-grasp fold, B domain"/>
    <property type="match status" value="1"/>
</dbReference>
<dbReference type="eggNOG" id="COG0189">
    <property type="taxonomic scope" value="Bacteria"/>
</dbReference>
<accession>A0A060M324</accession>
<sequence>MNLITFNPFRTIGIPGIDYVKPENMFKEQSRIEQADLCLFPENWQVNSLVYGLKKRIFPSIESIHLGYNKIEMTRAMWTVCPDHVPYTLILGSSPKTIQDVLETFPFPFVAKTTRSSMGRGVFLIQNEADFHAYATNHDVLYVQEYIESHRDLRLCLIGNKVVNSYWRESSGFKNNVAQGGVMTFTDIPQAAITLVEEVASRLSLDHVGFDVIERNGQYYILEFNTLFGNQGFLAQGIRVEDFIFDHLKSL</sequence>
<keyword evidence="1" id="KW-0067">ATP-binding</keyword>